<dbReference type="Proteomes" id="UP001472677">
    <property type="component" value="Unassembled WGS sequence"/>
</dbReference>
<evidence type="ECO:0000313" key="1">
    <source>
        <dbReference type="EMBL" id="KAK8589708.1"/>
    </source>
</evidence>
<keyword evidence="2" id="KW-1185">Reference proteome</keyword>
<comment type="caution">
    <text evidence="1">The sequence shown here is derived from an EMBL/GenBank/DDBJ whole genome shotgun (WGS) entry which is preliminary data.</text>
</comment>
<dbReference type="EMBL" id="JBBPBM010000004">
    <property type="protein sequence ID" value="KAK8589708.1"/>
    <property type="molecule type" value="Genomic_DNA"/>
</dbReference>
<reference evidence="1 2" key="1">
    <citation type="journal article" date="2024" name="G3 (Bethesda)">
        <title>Genome assembly of Hibiscus sabdariffa L. provides insights into metabolisms of medicinal natural products.</title>
        <authorList>
            <person name="Kim T."/>
        </authorList>
    </citation>
    <scope>NUCLEOTIDE SEQUENCE [LARGE SCALE GENOMIC DNA]</scope>
    <source>
        <strain evidence="1">TK-2024</strain>
        <tissue evidence="1">Old leaves</tissue>
    </source>
</reference>
<protein>
    <submittedName>
        <fullName evidence="1">Uncharacterized protein</fullName>
    </submittedName>
</protein>
<proteinExistence type="predicted"/>
<sequence length="133" mass="14419">MHNSASFSLFHTSPTQSLKRHYDVWSATVARLGLGNDKLIWGYVGPETEQLIPSYPAYEPLASMYDVDYTAMGDREHEARVFGFSSSSNMGNCSGRLDPAPCRWRGNPGPVGARALQVAWSSPAVALGSAHSS</sequence>
<name>A0ABR2G0G0_9ROSI</name>
<accession>A0ABR2G0G0</accession>
<evidence type="ECO:0000313" key="2">
    <source>
        <dbReference type="Proteomes" id="UP001472677"/>
    </source>
</evidence>
<gene>
    <name evidence="1" type="ORF">V6N12_024099</name>
</gene>
<organism evidence="1 2">
    <name type="scientific">Hibiscus sabdariffa</name>
    <name type="common">roselle</name>
    <dbReference type="NCBI Taxonomy" id="183260"/>
    <lineage>
        <taxon>Eukaryota</taxon>
        <taxon>Viridiplantae</taxon>
        <taxon>Streptophyta</taxon>
        <taxon>Embryophyta</taxon>
        <taxon>Tracheophyta</taxon>
        <taxon>Spermatophyta</taxon>
        <taxon>Magnoliopsida</taxon>
        <taxon>eudicotyledons</taxon>
        <taxon>Gunneridae</taxon>
        <taxon>Pentapetalae</taxon>
        <taxon>rosids</taxon>
        <taxon>malvids</taxon>
        <taxon>Malvales</taxon>
        <taxon>Malvaceae</taxon>
        <taxon>Malvoideae</taxon>
        <taxon>Hibiscus</taxon>
    </lineage>
</organism>